<dbReference type="PANTHER" id="PTHR13693">
    <property type="entry name" value="CLASS II AMINOTRANSFERASE/8-AMINO-7-OXONONANOATE SYNTHASE"/>
    <property type="match status" value="1"/>
</dbReference>
<dbReference type="GO" id="GO:0030170">
    <property type="term" value="F:pyridoxal phosphate binding"/>
    <property type="evidence" value="ECO:0007669"/>
    <property type="project" value="InterPro"/>
</dbReference>
<comment type="similarity">
    <text evidence="3">Belongs to the class-II pyridoxal-phosphate-dependent aminotransferase family. BioF subfamily.</text>
</comment>
<evidence type="ECO:0000256" key="4">
    <source>
        <dbReference type="ARBA" id="ARBA00022679"/>
    </source>
</evidence>
<dbReference type="Gene3D" id="3.40.640.10">
    <property type="entry name" value="Type I PLP-dependent aspartate aminotransferase-like (Major domain)"/>
    <property type="match status" value="1"/>
</dbReference>
<dbReference type="SUPFAM" id="SSF53383">
    <property type="entry name" value="PLP-dependent transferases"/>
    <property type="match status" value="1"/>
</dbReference>
<dbReference type="InterPro" id="IPR015421">
    <property type="entry name" value="PyrdxlP-dep_Trfase_major"/>
</dbReference>
<evidence type="ECO:0000256" key="5">
    <source>
        <dbReference type="ARBA" id="ARBA00022898"/>
    </source>
</evidence>
<name>A1ZYA7_MICM2</name>
<comment type="cofactor">
    <cofactor evidence="1 6">
        <name>pyridoxal 5'-phosphate</name>
        <dbReference type="ChEBI" id="CHEBI:597326"/>
    </cofactor>
</comment>
<dbReference type="InterPro" id="IPR001917">
    <property type="entry name" value="Aminotrans_II_pyridoxalP_BS"/>
</dbReference>
<dbReference type="InterPro" id="IPR015424">
    <property type="entry name" value="PyrdxlP-dep_Trfase"/>
</dbReference>
<comment type="caution">
    <text evidence="8">The sequence shown here is derived from an EMBL/GenBank/DDBJ whole genome shotgun (WGS) entry which is preliminary data.</text>
</comment>
<evidence type="ECO:0000256" key="1">
    <source>
        <dbReference type="ARBA" id="ARBA00001933"/>
    </source>
</evidence>
<dbReference type="GO" id="GO:0008168">
    <property type="term" value="F:methyltransferase activity"/>
    <property type="evidence" value="ECO:0007669"/>
    <property type="project" value="UniProtKB-KW"/>
</dbReference>
<keyword evidence="8" id="KW-0489">Methyltransferase</keyword>
<evidence type="ECO:0000259" key="7">
    <source>
        <dbReference type="Pfam" id="PF00155"/>
    </source>
</evidence>
<evidence type="ECO:0000256" key="2">
    <source>
        <dbReference type="ARBA" id="ARBA00005189"/>
    </source>
</evidence>
<dbReference type="InterPro" id="IPR050087">
    <property type="entry name" value="AON_synthase_class-II"/>
</dbReference>
<dbReference type="PANTHER" id="PTHR13693:SF77">
    <property type="entry name" value="8-AMINO-7-OXONONANOATE SYNTHASE"/>
    <property type="match status" value="1"/>
</dbReference>
<dbReference type="InterPro" id="IPR015422">
    <property type="entry name" value="PyrdxlP-dep_Trfase_small"/>
</dbReference>
<dbReference type="EMBL" id="AAWS01000064">
    <property type="protein sequence ID" value="EAY24673.1"/>
    <property type="molecule type" value="Genomic_DNA"/>
</dbReference>
<dbReference type="OrthoDB" id="9807157at2"/>
<organism evidence="8 9">
    <name type="scientific">Microscilla marina ATCC 23134</name>
    <dbReference type="NCBI Taxonomy" id="313606"/>
    <lineage>
        <taxon>Bacteria</taxon>
        <taxon>Pseudomonadati</taxon>
        <taxon>Bacteroidota</taxon>
        <taxon>Cytophagia</taxon>
        <taxon>Cytophagales</taxon>
        <taxon>Microscillaceae</taxon>
        <taxon>Microscilla</taxon>
    </lineage>
</organism>
<dbReference type="EC" id="2.1.2.1" evidence="8"/>
<sequence length="379" mass="42077">MDRIKTSQNFLDERLQKRREDGLLRTLVDKHHLIDFCSNDYLGMARSDAFKALIEQKATQANQITPTIGATGSRLISGNLQYTEQLEQRIADFHQAEAGLLFNSGYDANVGIFAALAHRGDTIITDELAHASMIDGARLSHAKRLRFKHNNLVDLEKKLGVAEGNVFIGVESVYSMDGDLAPLKAIADLAEKYGAHLIVDEAHATGVFGSRGEGVVQAENLQERVLLRMHTFGKALGTHGAIVLGSHHLRDYLINFTRSFIYTTSLPFHSLLSIEAAYELLPGCKAERQHLRYLIDFFQKQLSQQTPYQVLDSPSPIQGVIVPGNAQAMAVSQKLATAGFYVKAILSPTVPAKQERLRICLHAFNTEAELRRMIETIKN</sequence>
<keyword evidence="4 8" id="KW-0808">Transferase</keyword>
<dbReference type="eggNOG" id="COG0156">
    <property type="taxonomic scope" value="Bacteria"/>
</dbReference>
<comment type="pathway">
    <text evidence="2">Lipid metabolism.</text>
</comment>
<dbReference type="GO" id="GO:0009102">
    <property type="term" value="P:biotin biosynthetic process"/>
    <property type="evidence" value="ECO:0007669"/>
    <property type="project" value="TreeGrafter"/>
</dbReference>
<evidence type="ECO:0000313" key="9">
    <source>
        <dbReference type="Proteomes" id="UP000004095"/>
    </source>
</evidence>
<dbReference type="AlphaFoldDB" id="A1ZYA7"/>
<evidence type="ECO:0000256" key="3">
    <source>
        <dbReference type="ARBA" id="ARBA00010008"/>
    </source>
</evidence>
<reference evidence="8 9" key="1">
    <citation type="submission" date="2007-01" db="EMBL/GenBank/DDBJ databases">
        <authorList>
            <person name="Haygood M."/>
            <person name="Podell S."/>
            <person name="Anderson C."/>
            <person name="Hopkinson B."/>
            <person name="Roe K."/>
            <person name="Barbeau K."/>
            <person name="Gaasterland T."/>
            <person name="Ferriera S."/>
            <person name="Johnson J."/>
            <person name="Kravitz S."/>
            <person name="Beeson K."/>
            <person name="Sutton G."/>
            <person name="Rogers Y.-H."/>
            <person name="Friedman R."/>
            <person name="Frazier M."/>
            <person name="Venter J.C."/>
        </authorList>
    </citation>
    <scope>NUCLEOTIDE SEQUENCE [LARGE SCALE GENOMIC DNA]</scope>
    <source>
        <strain evidence="8 9">ATCC 23134</strain>
    </source>
</reference>
<feature type="domain" description="Aminotransferase class I/classII large" evidence="7">
    <location>
        <begin position="32"/>
        <end position="377"/>
    </location>
</feature>
<evidence type="ECO:0000313" key="8">
    <source>
        <dbReference type="EMBL" id="EAY24673.1"/>
    </source>
</evidence>
<proteinExistence type="inferred from homology"/>
<dbReference type="RefSeq" id="WP_002704415.1">
    <property type="nucleotide sequence ID" value="NZ_AAWS01000064.1"/>
</dbReference>
<protein>
    <submittedName>
        <fullName evidence="8">Serine hydroxymethyltransferase</fullName>
        <ecNumber evidence="8">2.1.2.1</ecNumber>
    </submittedName>
</protein>
<evidence type="ECO:0000256" key="6">
    <source>
        <dbReference type="RuleBase" id="RU003693"/>
    </source>
</evidence>
<gene>
    <name evidence="8" type="ORF">M23134_00625</name>
</gene>
<dbReference type="Gene3D" id="3.90.1150.10">
    <property type="entry name" value="Aspartate Aminotransferase, domain 1"/>
    <property type="match status" value="1"/>
</dbReference>
<dbReference type="GO" id="GO:0004372">
    <property type="term" value="F:glycine hydroxymethyltransferase activity"/>
    <property type="evidence" value="ECO:0007669"/>
    <property type="project" value="UniProtKB-EC"/>
</dbReference>
<dbReference type="GO" id="GO:0032259">
    <property type="term" value="P:methylation"/>
    <property type="evidence" value="ECO:0007669"/>
    <property type="project" value="UniProtKB-KW"/>
</dbReference>
<accession>A1ZYA7</accession>
<dbReference type="Proteomes" id="UP000004095">
    <property type="component" value="Unassembled WGS sequence"/>
</dbReference>
<dbReference type="Pfam" id="PF00155">
    <property type="entry name" value="Aminotran_1_2"/>
    <property type="match status" value="1"/>
</dbReference>
<keyword evidence="5 6" id="KW-0663">Pyridoxal phosphate</keyword>
<dbReference type="PROSITE" id="PS00599">
    <property type="entry name" value="AA_TRANSFER_CLASS_2"/>
    <property type="match status" value="1"/>
</dbReference>
<keyword evidence="9" id="KW-1185">Reference proteome</keyword>
<dbReference type="InterPro" id="IPR004839">
    <property type="entry name" value="Aminotransferase_I/II_large"/>
</dbReference>